<evidence type="ECO:0000256" key="2">
    <source>
        <dbReference type="ARBA" id="ARBA00022679"/>
    </source>
</evidence>
<dbReference type="AlphaFoldDB" id="A0A6J4JDZ5"/>
<dbReference type="InterPro" id="IPR015421">
    <property type="entry name" value="PyrdxlP-dep_Trfase_major"/>
</dbReference>
<protein>
    <recommendedName>
        <fullName evidence="3">Aminotransferase class I/classII large domain-containing protein</fullName>
    </recommendedName>
</protein>
<accession>A0A6J4JDZ5</accession>
<dbReference type="GO" id="GO:0016740">
    <property type="term" value="F:transferase activity"/>
    <property type="evidence" value="ECO:0007669"/>
    <property type="project" value="UniProtKB-KW"/>
</dbReference>
<comment type="cofactor">
    <cofactor evidence="1">
        <name>pyridoxal 5'-phosphate</name>
        <dbReference type="ChEBI" id="CHEBI:597326"/>
    </cofactor>
</comment>
<gene>
    <name evidence="4" type="ORF">AVDCRST_MAG56-3514</name>
</gene>
<dbReference type="Gene3D" id="3.90.1150.10">
    <property type="entry name" value="Aspartate Aminotransferase, domain 1"/>
    <property type="match status" value="1"/>
</dbReference>
<reference evidence="4" key="1">
    <citation type="submission" date="2020-02" db="EMBL/GenBank/DDBJ databases">
        <authorList>
            <person name="Meier V. D."/>
        </authorList>
    </citation>
    <scope>NUCLEOTIDE SEQUENCE</scope>
    <source>
        <strain evidence="4">AVDCRST_MAG56</strain>
    </source>
</reference>
<dbReference type="InterPro" id="IPR015422">
    <property type="entry name" value="PyrdxlP-dep_Trfase_small"/>
</dbReference>
<sequence length="352" mass="38617">MTWYADHLPGRTVHLDGAEYRYFSGTSYLGMARNEAFMDLLRAGMDRYGANYASSRAGNLQLAVYAEAEADLARFTGAPAALTVSSGMLAGQLVARALPEDAPFLYGPRTHPALWRRPADNYQAPWQPWADALPDRVAGVPERDVVILTNALDPLQGETYDFGWLERLPAGRPVTLVVDDSHGLGVTGEGGGGIFRQLRAFPHVRPVVIASLGKALGLPGGVILADETLLDEIRRMAYFGGASPVPPAYLHAFLRAGSLYDQARRRLRANIAHFTRLAAPAGLFRYRPDYPVYYTPANALCDFLRERRILISSFPYPTPDSPHLTRIILSSLHTEDDIAYLGECITAFAARA</sequence>
<organism evidence="4">
    <name type="scientific">uncultured Cytophagales bacterium</name>
    <dbReference type="NCBI Taxonomy" id="158755"/>
    <lineage>
        <taxon>Bacteria</taxon>
        <taxon>Pseudomonadati</taxon>
        <taxon>Bacteroidota</taxon>
        <taxon>Sphingobacteriia</taxon>
        <taxon>Sphingobacteriales</taxon>
        <taxon>environmental samples</taxon>
    </lineage>
</organism>
<dbReference type="InterPro" id="IPR004839">
    <property type="entry name" value="Aminotransferase_I/II_large"/>
</dbReference>
<dbReference type="SUPFAM" id="SSF53383">
    <property type="entry name" value="PLP-dependent transferases"/>
    <property type="match status" value="1"/>
</dbReference>
<dbReference type="InterPro" id="IPR015424">
    <property type="entry name" value="PyrdxlP-dep_Trfase"/>
</dbReference>
<dbReference type="Pfam" id="PF00155">
    <property type="entry name" value="Aminotran_1_2"/>
    <property type="match status" value="1"/>
</dbReference>
<dbReference type="InterPro" id="IPR050087">
    <property type="entry name" value="AON_synthase_class-II"/>
</dbReference>
<dbReference type="PANTHER" id="PTHR13693">
    <property type="entry name" value="CLASS II AMINOTRANSFERASE/8-AMINO-7-OXONONANOATE SYNTHASE"/>
    <property type="match status" value="1"/>
</dbReference>
<proteinExistence type="predicted"/>
<dbReference type="Gene3D" id="3.40.640.10">
    <property type="entry name" value="Type I PLP-dependent aspartate aminotransferase-like (Major domain)"/>
    <property type="match status" value="1"/>
</dbReference>
<name>A0A6J4JDZ5_9SPHI</name>
<evidence type="ECO:0000259" key="3">
    <source>
        <dbReference type="Pfam" id="PF00155"/>
    </source>
</evidence>
<feature type="domain" description="Aminotransferase class I/classII large" evidence="3">
    <location>
        <begin position="28"/>
        <end position="341"/>
    </location>
</feature>
<keyword evidence="2" id="KW-0808">Transferase</keyword>
<evidence type="ECO:0000313" key="4">
    <source>
        <dbReference type="EMBL" id="CAA9277903.1"/>
    </source>
</evidence>
<dbReference type="GO" id="GO:0030170">
    <property type="term" value="F:pyridoxal phosphate binding"/>
    <property type="evidence" value="ECO:0007669"/>
    <property type="project" value="InterPro"/>
</dbReference>
<dbReference type="EMBL" id="CADCTQ010000296">
    <property type="protein sequence ID" value="CAA9277903.1"/>
    <property type="molecule type" value="Genomic_DNA"/>
</dbReference>
<evidence type="ECO:0000256" key="1">
    <source>
        <dbReference type="ARBA" id="ARBA00001933"/>
    </source>
</evidence>